<evidence type="ECO:0000256" key="6">
    <source>
        <dbReference type="ARBA" id="ARBA00023163"/>
    </source>
</evidence>
<dbReference type="PROSITE" id="PS50048">
    <property type="entry name" value="ZN2_CY6_FUNGAL_2"/>
    <property type="match status" value="1"/>
</dbReference>
<evidence type="ECO:0000256" key="8">
    <source>
        <dbReference type="SAM" id="Coils"/>
    </source>
</evidence>
<keyword evidence="6" id="KW-0804">Transcription</keyword>
<keyword evidence="5" id="KW-0238">DNA-binding</keyword>
<dbReference type="GO" id="GO:0003677">
    <property type="term" value="F:DNA binding"/>
    <property type="evidence" value="ECO:0007669"/>
    <property type="project" value="UniProtKB-KW"/>
</dbReference>
<feature type="region of interest" description="Disordered" evidence="9">
    <location>
        <begin position="815"/>
        <end position="869"/>
    </location>
</feature>
<dbReference type="InterPro" id="IPR001138">
    <property type="entry name" value="Zn2Cys6_DnaBD"/>
</dbReference>
<dbReference type="InterPro" id="IPR007219">
    <property type="entry name" value="XnlR_reg_dom"/>
</dbReference>
<dbReference type="Pfam" id="PF04082">
    <property type="entry name" value="Fungal_trans"/>
    <property type="match status" value="1"/>
</dbReference>
<dbReference type="GO" id="GO:0008270">
    <property type="term" value="F:zinc ion binding"/>
    <property type="evidence" value="ECO:0007669"/>
    <property type="project" value="InterPro"/>
</dbReference>
<feature type="coiled-coil region" evidence="8">
    <location>
        <begin position="47"/>
        <end position="74"/>
    </location>
</feature>
<feature type="domain" description="Zn(2)-C6 fungal-type" evidence="10">
    <location>
        <begin position="10"/>
        <end position="39"/>
    </location>
</feature>
<dbReference type="PANTHER" id="PTHR31313">
    <property type="entry name" value="TY1 ENHANCER ACTIVATOR"/>
    <property type="match status" value="1"/>
</dbReference>
<keyword evidence="7" id="KW-0539">Nucleus</keyword>
<evidence type="ECO:0000259" key="10">
    <source>
        <dbReference type="PROSITE" id="PS50048"/>
    </source>
</evidence>
<dbReference type="AlphaFoldDB" id="A0AAN6WP20"/>
<dbReference type="PANTHER" id="PTHR31313:SF4">
    <property type="entry name" value="CONIDIAL DEVELOPMENT PROTEIN FLUFFY"/>
    <property type="match status" value="1"/>
</dbReference>
<feature type="compositionally biased region" description="Polar residues" evidence="9">
    <location>
        <begin position="842"/>
        <end position="859"/>
    </location>
</feature>
<keyword evidence="4" id="KW-0805">Transcription regulation</keyword>
<evidence type="ECO:0000256" key="1">
    <source>
        <dbReference type="ARBA" id="ARBA00004123"/>
    </source>
</evidence>
<dbReference type="InterPro" id="IPR036864">
    <property type="entry name" value="Zn2-C6_fun-type_DNA-bd_sf"/>
</dbReference>
<evidence type="ECO:0000313" key="11">
    <source>
        <dbReference type="EMBL" id="KAK4183792.1"/>
    </source>
</evidence>
<name>A0AAN6WP20_9PEZI</name>
<dbReference type="InterPro" id="IPR051615">
    <property type="entry name" value="Transcr_Regulatory_Elem"/>
</dbReference>
<dbReference type="EMBL" id="MU864523">
    <property type="protein sequence ID" value="KAK4183792.1"/>
    <property type="molecule type" value="Genomic_DNA"/>
</dbReference>
<sequence length="869" mass="94104">MPRQHLTPNACLVCRKKRTKCDGETPCRRCRSRGEECSYEDKKWRTKDHLRSEIERLRNEQQKGQALIQALVDNNPELCEAILDRLRADESPDAIAAWIRSVNCLTGTSPPVPDFFMGNTGASNPGPHSQSPIRGPALSGMAPLSSLSLQSLGLDSFETYSPAIKSSFCGGFAPAAQSPMTGTSRACFSTTEMPAESHPSLSKNGTGFSASQEFPIGIPSLSGATLSMRGSICTDLPGITNEPLLRTWTNVTSDTELVQKLVSRFFSSSFPSMSLISQPHFINGFREGNTRYCSEALVNAILGTTCRLYNATSQLISRVSFGDAFVGEAKRLLAAEHSHVTLPSIQALGILALAEVSFGNDEEAENLVRESVRASVHLVLGSQQHDAEDSEGFRVAKALAYCGVFSLMRFVRLLTGDLEPKSGPLFIRLHPDPSDTSEDTPETRVERGIALQTRFFAELKYCSPLSRFVFELTEATHTFLSYNYSRAMTSTDLEGVYDRCTGYYKQFVKSTFSADVDDNPDLLFAQIWYHFCMLSLLRPFITSSASLADDLPPRLSDDATPQRVCQQASEAIISLTSMYQARHSLAFLPPLLPYMVFTAVLYQVTLVPNRTDSAADPQEDLNESPTGLSPRSAFESSAHKTAKSNSLHLRMSQVSHAPAFSTTRSEPVSPTLTMPVKRVTQRRASGFSTISTAYSSSDQGRRASACSLISDTAVDRDEPSSASDTGSAVSDWLPAFSSQPVDFVTIGSLQLASMGAQHTGAAEATRFLRSLSNIHGQTTFKTALASLGGPLPFFGGRAFGTSMLMTGLGMQKDMEPELNSGGVPFGRIQSPVHASVTPDPGLSTSSADLLSCMSPSGKSMPSRASAYSN</sequence>
<evidence type="ECO:0000256" key="9">
    <source>
        <dbReference type="SAM" id="MobiDB-lite"/>
    </source>
</evidence>
<evidence type="ECO:0000256" key="5">
    <source>
        <dbReference type="ARBA" id="ARBA00023125"/>
    </source>
</evidence>
<evidence type="ECO:0000256" key="2">
    <source>
        <dbReference type="ARBA" id="ARBA00022723"/>
    </source>
</evidence>
<keyword evidence="2" id="KW-0479">Metal-binding</keyword>
<reference evidence="11" key="1">
    <citation type="journal article" date="2023" name="Mol. Phylogenet. Evol.">
        <title>Genome-scale phylogeny and comparative genomics of the fungal order Sordariales.</title>
        <authorList>
            <person name="Hensen N."/>
            <person name="Bonometti L."/>
            <person name="Westerberg I."/>
            <person name="Brannstrom I.O."/>
            <person name="Guillou S."/>
            <person name="Cros-Aarteil S."/>
            <person name="Calhoun S."/>
            <person name="Haridas S."/>
            <person name="Kuo A."/>
            <person name="Mondo S."/>
            <person name="Pangilinan J."/>
            <person name="Riley R."/>
            <person name="LaButti K."/>
            <person name="Andreopoulos B."/>
            <person name="Lipzen A."/>
            <person name="Chen C."/>
            <person name="Yan M."/>
            <person name="Daum C."/>
            <person name="Ng V."/>
            <person name="Clum A."/>
            <person name="Steindorff A."/>
            <person name="Ohm R.A."/>
            <person name="Martin F."/>
            <person name="Silar P."/>
            <person name="Natvig D.O."/>
            <person name="Lalanne C."/>
            <person name="Gautier V."/>
            <person name="Ament-Velasquez S.L."/>
            <person name="Kruys A."/>
            <person name="Hutchinson M.I."/>
            <person name="Powell A.J."/>
            <person name="Barry K."/>
            <person name="Miller A.N."/>
            <person name="Grigoriev I.V."/>
            <person name="Debuchy R."/>
            <person name="Gladieux P."/>
            <person name="Hiltunen Thoren M."/>
            <person name="Johannesson H."/>
        </authorList>
    </citation>
    <scope>NUCLEOTIDE SEQUENCE</scope>
    <source>
        <strain evidence="11">PSN309</strain>
    </source>
</reference>
<dbReference type="PROSITE" id="PS00463">
    <property type="entry name" value="ZN2_CY6_FUNGAL_1"/>
    <property type="match status" value="1"/>
</dbReference>
<protein>
    <submittedName>
        <fullName evidence="11">Conidial development protein fluffy</fullName>
    </submittedName>
</protein>
<dbReference type="CDD" id="cd00067">
    <property type="entry name" value="GAL4"/>
    <property type="match status" value="1"/>
</dbReference>
<keyword evidence="12" id="KW-1185">Reference proteome</keyword>
<accession>A0AAN6WP20</accession>
<dbReference type="Proteomes" id="UP001302126">
    <property type="component" value="Unassembled WGS sequence"/>
</dbReference>
<feature type="region of interest" description="Disordered" evidence="9">
    <location>
        <begin position="612"/>
        <end position="636"/>
    </location>
</feature>
<dbReference type="GO" id="GO:0000981">
    <property type="term" value="F:DNA-binding transcription factor activity, RNA polymerase II-specific"/>
    <property type="evidence" value="ECO:0007669"/>
    <property type="project" value="InterPro"/>
</dbReference>
<dbReference type="GO" id="GO:0005634">
    <property type="term" value="C:nucleus"/>
    <property type="evidence" value="ECO:0007669"/>
    <property type="project" value="UniProtKB-SubCell"/>
</dbReference>
<gene>
    <name evidence="11" type="ORF">QBC35DRAFT_83830</name>
</gene>
<dbReference type="GO" id="GO:0006351">
    <property type="term" value="P:DNA-templated transcription"/>
    <property type="evidence" value="ECO:0007669"/>
    <property type="project" value="InterPro"/>
</dbReference>
<dbReference type="SMART" id="SM00066">
    <property type="entry name" value="GAL4"/>
    <property type="match status" value="1"/>
</dbReference>
<proteinExistence type="predicted"/>
<dbReference type="Gene3D" id="4.10.240.10">
    <property type="entry name" value="Zn(2)-C6 fungal-type DNA-binding domain"/>
    <property type="match status" value="1"/>
</dbReference>
<keyword evidence="8" id="KW-0175">Coiled coil</keyword>
<comment type="subcellular location">
    <subcellularLocation>
        <location evidence="1">Nucleus</location>
    </subcellularLocation>
</comment>
<evidence type="ECO:0000256" key="3">
    <source>
        <dbReference type="ARBA" id="ARBA00022833"/>
    </source>
</evidence>
<keyword evidence="3" id="KW-0862">Zinc</keyword>
<evidence type="ECO:0000313" key="12">
    <source>
        <dbReference type="Proteomes" id="UP001302126"/>
    </source>
</evidence>
<comment type="caution">
    <text evidence="11">The sequence shown here is derived from an EMBL/GenBank/DDBJ whole genome shotgun (WGS) entry which is preliminary data.</text>
</comment>
<organism evidence="11 12">
    <name type="scientific">Podospora australis</name>
    <dbReference type="NCBI Taxonomy" id="1536484"/>
    <lineage>
        <taxon>Eukaryota</taxon>
        <taxon>Fungi</taxon>
        <taxon>Dikarya</taxon>
        <taxon>Ascomycota</taxon>
        <taxon>Pezizomycotina</taxon>
        <taxon>Sordariomycetes</taxon>
        <taxon>Sordariomycetidae</taxon>
        <taxon>Sordariales</taxon>
        <taxon>Podosporaceae</taxon>
        <taxon>Podospora</taxon>
    </lineage>
</organism>
<reference evidence="11" key="2">
    <citation type="submission" date="2023-05" db="EMBL/GenBank/DDBJ databases">
        <authorList>
            <consortium name="Lawrence Berkeley National Laboratory"/>
            <person name="Steindorff A."/>
            <person name="Hensen N."/>
            <person name="Bonometti L."/>
            <person name="Westerberg I."/>
            <person name="Brannstrom I.O."/>
            <person name="Guillou S."/>
            <person name="Cros-Aarteil S."/>
            <person name="Calhoun S."/>
            <person name="Haridas S."/>
            <person name="Kuo A."/>
            <person name="Mondo S."/>
            <person name="Pangilinan J."/>
            <person name="Riley R."/>
            <person name="Labutti K."/>
            <person name="Andreopoulos B."/>
            <person name="Lipzen A."/>
            <person name="Chen C."/>
            <person name="Yanf M."/>
            <person name="Daum C."/>
            <person name="Ng V."/>
            <person name="Clum A."/>
            <person name="Ohm R."/>
            <person name="Martin F."/>
            <person name="Silar P."/>
            <person name="Natvig D."/>
            <person name="Lalanne C."/>
            <person name="Gautier V."/>
            <person name="Ament-Velasquez S.L."/>
            <person name="Kruys A."/>
            <person name="Hutchinson M.I."/>
            <person name="Powell A.J."/>
            <person name="Barry K."/>
            <person name="Miller A.N."/>
            <person name="Grigoriev I.V."/>
            <person name="Debuchy R."/>
            <person name="Gladieux P."/>
            <person name="Thoren M.H."/>
            <person name="Johannesson H."/>
        </authorList>
    </citation>
    <scope>NUCLEOTIDE SEQUENCE</scope>
    <source>
        <strain evidence="11">PSN309</strain>
    </source>
</reference>
<dbReference type="SUPFAM" id="SSF57701">
    <property type="entry name" value="Zn2/Cys6 DNA-binding domain"/>
    <property type="match status" value="1"/>
</dbReference>
<evidence type="ECO:0000256" key="7">
    <source>
        <dbReference type="ARBA" id="ARBA00023242"/>
    </source>
</evidence>
<dbReference type="CDD" id="cd12148">
    <property type="entry name" value="fungal_TF_MHR"/>
    <property type="match status" value="1"/>
</dbReference>
<evidence type="ECO:0000256" key="4">
    <source>
        <dbReference type="ARBA" id="ARBA00023015"/>
    </source>
</evidence>
<dbReference type="Pfam" id="PF00172">
    <property type="entry name" value="Zn_clus"/>
    <property type="match status" value="1"/>
</dbReference>